<dbReference type="InterPro" id="IPR013149">
    <property type="entry name" value="ADH-like_C"/>
</dbReference>
<evidence type="ECO:0000313" key="2">
    <source>
        <dbReference type="EMBL" id="ARN23905.1"/>
    </source>
</evidence>
<name>A0A1W6LI28_9BURK</name>
<dbReference type="PANTHER" id="PTHR45033">
    <property type="match status" value="1"/>
</dbReference>
<feature type="domain" description="Enoyl reductase (ER)" evidence="1">
    <location>
        <begin position="10"/>
        <end position="329"/>
    </location>
</feature>
<dbReference type="CDD" id="cd08276">
    <property type="entry name" value="MDR7"/>
    <property type="match status" value="1"/>
</dbReference>
<dbReference type="AlphaFoldDB" id="A0A1W6LI28"/>
<dbReference type="Gene3D" id="3.40.50.720">
    <property type="entry name" value="NAD(P)-binding Rossmann-like Domain"/>
    <property type="match status" value="1"/>
</dbReference>
<dbReference type="InterPro" id="IPR011032">
    <property type="entry name" value="GroES-like_sf"/>
</dbReference>
<evidence type="ECO:0000313" key="3">
    <source>
        <dbReference type="Proteomes" id="UP000193427"/>
    </source>
</evidence>
<dbReference type="Pfam" id="PF00107">
    <property type="entry name" value="ADH_zinc_N"/>
    <property type="match status" value="1"/>
</dbReference>
<dbReference type="InterPro" id="IPR013154">
    <property type="entry name" value="ADH-like_N"/>
</dbReference>
<proteinExistence type="predicted"/>
<protein>
    <submittedName>
        <fullName evidence="2">Alcohol dehydrogenase</fullName>
    </submittedName>
</protein>
<reference evidence="2 3" key="1">
    <citation type="submission" date="2016-04" db="EMBL/GenBank/DDBJ databases">
        <title>Complete genome sequence of natural rubber-degrading, novel Gram-negative bacterium, Rhizobacter gummiphilus strain NS21.</title>
        <authorList>
            <person name="Tabata M."/>
            <person name="Kasai D."/>
            <person name="Fukuda M."/>
        </authorList>
    </citation>
    <scope>NUCLEOTIDE SEQUENCE [LARGE SCALE GENOMIC DNA]</scope>
    <source>
        <strain evidence="2 3">NS21</strain>
    </source>
</reference>
<evidence type="ECO:0000259" key="1">
    <source>
        <dbReference type="SMART" id="SM00829"/>
    </source>
</evidence>
<dbReference type="Proteomes" id="UP000193427">
    <property type="component" value="Chromosome"/>
</dbReference>
<dbReference type="GO" id="GO:0016491">
    <property type="term" value="F:oxidoreductase activity"/>
    <property type="evidence" value="ECO:0007669"/>
    <property type="project" value="InterPro"/>
</dbReference>
<dbReference type="InterPro" id="IPR036291">
    <property type="entry name" value="NAD(P)-bd_dom_sf"/>
</dbReference>
<dbReference type="PANTHER" id="PTHR45033:SF2">
    <property type="entry name" value="ZINC-TYPE ALCOHOL DEHYDROGENASE-LIKE PROTEIN C1773.06C"/>
    <property type="match status" value="1"/>
</dbReference>
<dbReference type="EMBL" id="CP015118">
    <property type="protein sequence ID" value="ARN23905.1"/>
    <property type="molecule type" value="Genomic_DNA"/>
</dbReference>
<dbReference type="SUPFAM" id="SSF50129">
    <property type="entry name" value="GroES-like"/>
    <property type="match status" value="1"/>
</dbReference>
<dbReference type="KEGG" id="rgu:A4W93_15375"/>
<organism evidence="2 3">
    <name type="scientific">Piscinibacter gummiphilus</name>
    <dbReference type="NCBI Taxonomy" id="946333"/>
    <lineage>
        <taxon>Bacteria</taxon>
        <taxon>Pseudomonadati</taxon>
        <taxon>Pseudomonadota</taxon>
        <taxon>Betaproteobacteria</taxon>
        <taxon>Burkholderiales</taxon>
        <taxon>Sphaerotilaceae</taxon>
        <taxon>Piscinibacter</taxon>
    </lineage>
</organism>
<dbReference type="SMART" id="SM00829">
    <property type="entry name" value="PKS_ER"/>
    <property type="match status" value="1"/>
</dbReference>
<dbReference type="STRING" id="946333.A4W93_15375"/>
<dbReference type="Gene3D" id="3.90.180.10">
    <property type="entry name" value="Medium-chain alcohol dehydrogenases, catalytic domain"/>
    <property type="match status" value="1"/>
</dbReference>
<gene>
    <name evidence="2" type="ORF">A4W93_15375</name>
</gene>
<dbReference type="SUPFAM" id="SSF51735">
    <property type="entry name" value="NAD(P)-binding Rossmann-fold domains"/>
    <property type="match status" value="1"/>
</dbReference>
<dbReference type="InterPro" id="IPR020843">
    <property type="entry name" value="ER"/>
</dbReference>
<dbReference type="Pfam" id="PF08240">
    <property type="entry name" value="ADH_N"/>
    <property type="match status" value="1"/>
</dbReference>
<accession>A0A1W6LI28</accession>
<dbReference type="InterPro" id="IPR052711">
    <property type="entry name" value="Zinc_ADH-like"/>
</dbReference>
<sequence>MQRWQVTRYGLDGLERTRGTVPEPGPGQVLVKLRAASLNYRDLLIVGDGMGMPLGLPFTPGSDGCGEVVAAGAGVTRWRPGDVVINTFWSDWWDGARPAHSVPAGAPGPGVLATHAVLGEHDLVSAPRTWTAAQASLLPCAGLTAWTALVENGALRAGQTVLIQGTGGVALFGLQLAAMHGARAVVVTSSAAKRDRVLALGASHAVLRSEADWPARVRGWTEGRGVDHVLDTAGGDSFGASVELLAPGGRVAAIGMLAGTDLRLPFYPTIINRATVQGVGVGHRRSLEELVRAVEARPFEPVVDATFPFEQVPQALETVREGAFGKVVVTMS</sequence>
<keyword evidence="3" id="KW-1185">Reference proteome</keyword>
<dbReference type="RefSeq" id="WP_085754188.1">
    <property type="nucleotide sequence ID" value="NZ_BSPR01000004.1"/>
</dbReference>
<dbReference type="OrthoDB" id="9787435at2"/>